<gene>
    <name evidence="2" type="ORF">CEE69_11600</name>
</gene>
<feature type="compositionally biased region" description="Gly residues" evidence="1">
    <location>
        <begin position="20"/>
        <end position="46"/>
    </location>
</feature>
<comment type="caution">
    <text evidence="2">The sequence shown here is derived from an EMBL/GenBank/DDBJ whole genome shotgun (WGS) entry which is preliminary data.</text>
</comment>
<evidence type="ECO:0000256" key="1">
    <source>
        <dbReference type="SAM" id="MobiDB-lite"/>
    </source>
</evidence>
<name>A0A2G1W7P4_9BACT</name>
<dbReference type="OrthoDB" id="209618at2"/>
<accession>A0A2G1W7P4</accession>
<feature type="region of interest" description="Disordered" evidence="1">
    <location>
        <begin position="338"/>
        <end position="367"/>
    </location>
</feature>
<dbReference type="InterPro" id="IPR011990">
    <property type="entry name" value="TPR-like_helical_dom_sf"/>
</dbReference>
<dbReference type="EMBL" id="NIZW01000008">
    <property type="protein sequence ID" value="PHQ35064.1"/>
    <property type="molecule type" value="Genomic_DNA"/>
</dbReference>
<keyword evidence="3" id="KW-1185">Reference proteome</keyword>
<dbReference type="Gene3D" id="1.25.40.10">
    <property type="entry name" value="Tetratricopeptide repeat domain"/>
    <property type="match status" value="1"/>
</dbReference>
<reference evidence="2 3" key="1">
    <citation type="submission" date="2017-06" db="EMBL/GenBank/DDBJ databases">
        <title>Description of Rhodopirellula bahusiensis sp. nov.</title>
        <authorList>
            <person name="Kizina J."/>
            <person name="Harder J."/>
        </authorList>
    </citation>
    <scope>NUCLEOTIDE SEQUENCE [LARGE SCALE GENOMIC DNA]</scope>
    <source>
        <strain evidence="2 3">SWK21</strain>
    </source>
</reference>
<protein>
    <submittedName>
        <fullName evidence="2">Uncharacterized protein</fullName>
    </submittedName>
</protein>
<feature type="region of interest" description="Disordered" evidence="1">
    <location>
        <begin position="1"/>
        <end position="47"/>
    </location>
</feature>
<organism evidence="2 3">
    <name type="scientific">Rhodopirellula bahusiensis</name>
    <dbReference type="NCBI Taxonomy" id="2014065"/>
    <lineage>
        <taxon>Bacteria</taxon>
        <taxon>Pseudomonadati</taxon>
        <taxon>Planctomycetota</taxon>
        <taxon>Planctomycetia</taxon>
        <taxon>Pirellulales</taxon>
        <taxon>Pirellulaceae</taxon>
        <taxon>Rhodopirellula</taxon>
    </lineage>
</organism>
<evidence type="ECO:0000313" key="2">
    <source>
        <dbReference type="EMBL" id="PHQ35064.1"/>
    </source>
</evidence>
<dbReference type="SUPFAM" id="SSF48452">
    <property type="entry name" value="TPR-like"/>
    <property type="match status" value="1"/>
</dbReference>
<sequence>MLVLAGTGSVQAQHGHHGGGHGGGHGIGHGGGHSFGHGGHGIGHSFGHGHVGHGIGHSIGHGIGLSIGHGIGHSLGHSDGHYGGHVSHYSGHHGIGHSGIGHSFYPHIDVYAPPYYSGYGYSSVGSAHVHTPYYDYYTQSPSTVVPSVIAPPSVVASTPSTTTYSVAKPAISLDSNDAVTSVGSTESRDNAYRSQAEEAFRKSNYGEAVRLANHALVESPNDGKLMLLLAQGLFAVGDYQGAAGAIHRAASMLNPEDWGYVVENYGKYYQGNGFVDQMKRLESFLKANPEAGYARFLRGYQFGYLGQTDVAIRDLNRALELESRDQLAAELVSRFGGTPITNAPEPAGSRNKPIQMDGPPPSLSSGV</sequence>
<evidence type="ECO:0000313" key="3">
    <source>
        <dbReference type="Proteomes" id="UP000225740"/>
    </source>
</evidence>
<feature type="compositionally biased region" description="Pro residues" evidence="1">
    <location>
        <begin position="358"/>
        <end position="367"/>
    </location>
</feature>
<dbReference type="Proteomes" id="UP000225740">
    <property type="component" value="Unassembled WGS sequence"/>
</dbReference>
<dbReference type="AlphaFoldDB" id="A0A2G1W7P4"/>
<proteinExistence type="predicted"/>